<feature type="coiled-coil region" evidence="1">
    <location>
        <begin position="160"/>
        <end position="285"/>
    </location>
</feature>
<dbReference type="EMBL" id="CAMPGE010003548">
    <property type="protein sequence ID" value="CAI2362384.1"/>
    <property type="molecule type" value="Genomic_DNA"/>
</dbReference>
<feature type="region of interest" description="Disordered" evidence="2">
    <location>
        <begin position="402"/>
        <end position="421"/>
    </location>
</feature>
<evidence type="ECO:0000256" key="2">
    <source>
        <dbReference type="SAM" id="MobiDB-lite"/>
    </source>
</evidence>
<evidence type="ECO:0000313" key="4">
    <source>
        <dbReference type="Proteomes" id="UP001295684"/>
    </source>
</evidence>
<evidence type="ECO:0000256" key="1">
    <source>
        <dbReference type="SAM" id="Coils"/>
    </source>
</evidence>
<keyword evidence="4" id="KW-1185">Reference proteome</keyword>
<evidence type="ECO:0000313" key="3">
    <source>
        <dbReference type="EMBL" id="CAI2362384.1"/>
    </source>
</evidence>
<proteinExistence type="predicted"/>
<gene>
    <name evidence="3" type="ORF">ECRASSUSDP1_LOCUS3706</name>
</gene>
<comment type="caution">
    <text evidence="3">The sequence shown here is derived from an EMBL/GenBank/DDBJ whole genome shotgun (WGS) entry which is preliminary data.</text>
</comment>
<organism evidence="3 4">
    <name type="scientific">Euplotes crassus</name>
    <dbReference type="NCBI Taxonomy" id="5936"/>
    <lineage>
        <taxon>Eukaryota</taxon>
        <taxon>Sar</taxon>
        <taxon>Alveolata</taxon>
        <taxon>Ciliophora</taxon>
        <taxon>Intramacronucleata</taxon>
        <taxon>Spirotrichea</taxon>
        <taxon>Hypotrichia</taxon>
        <taxon>Euplotida</taxon>
        <taxon>Euplotidae</taxon>
        <taxon>Moneuplotes</taxon>
    </lineage>
</organism>
<protein>
    <submittedName>
        <fullName evidence="3">Uncharacterized protein</fullName>
    </submittedName>
</protein>
<keyword evidence="1" id="KW-0175">Coiled coil</keyword>
<reference evidence="3" key="1">
    <citation type="submission" date="2023-07" db="EMBL/GenBank/DDBJ databases">
        <authorList>
            <consortium name="AG Swart"/>
            <person name="Singh M."/>
            <person name="Singh A."/>
            <person name="Seah K."/>
            <person name="Emmerich C."/>
        </authorList>
    </citation>
    <scope>NUCLEOTIDE SEQUENCE</scope>
    <source>
        <strain evidence="3">DP1</strain>
    </source>
</reference>
<name>A0AAD1X6A9_EUPCR</name>
<dbReference type="Proteomes" id="UP001295684">
    <property type="component" value="Unassembled WGS sequence"/>
</dbReference>
<accession>A0AAD1X6A9</accession>
<sequence length="571" mass="66325">MLTRSLILHTKDNHKLLNLLSKFKLSSPSLNSFEQQQKIDHALQEYDRINLTKDIEQIENIKNKKFSGVDFQLSEIHHNMEANARLFPAFSDTNIKDYERYGTLESGFKTSAQGLQVNTAKIMFDKIHSGISRKNTVFDMDDEPELVEASTMTELPDPLLVKLEAMKKLLQKSKVKVEEKNEANKKLVSKLKLVKDDFSLISRDRRDLELQVEHEKKKFYNLIKKKNTRIKKLEEQNFNKEIQVKTLTRQITNLQDEKKLFLQNLENTQSELKKNKLLVRSLTKKLESKDLEDFLRRENQDLSWKKTPGVDFECQTQAETQHGFGSVNLERMPTGVVSRKPAMKHLLAAFNAKLSFLPLSLKTNKIHISASSVSIYQPYKIPNKLYHRLLYSKFSKASFHIEEDKETTQTPKASSKRPSKIPTTKFAKARFLGLKVPHCSTSRNFRSYDLLKKASLLKYEHKFNKPADDFKSKTPRMRVVKQIEIEEILKKNYSGFLPIPEAPLQPDFKTFEPVLRKARKDKLQLASGSKLNNTSFFNSGKKEMKYYNYTGDEIDFRLKPTSEGRKYSNIS</sequence>
<dbReference type="AlphaFoldDB" id="A0AAD1X6A9"/>